<dbReference type="PANTHER" id="PTHR13492:SF2">
    <property type="entry name" value="RING FINGER PROTEIN 37"/>
    <property type="match status" value="1"/>
</dbReference>
<feature type="domain" description="RING-type" evidence="5">
    <location>
        <begin position="494"/>
        <end position="541"/>
    </location>
</feature>
<comment type="caution">
    <text evidence="7">The sequence shown here is derived from an EMBL/GenBank/DDBJ whole genome shotgun (WGS) entry which is preliminary data.</text>
</comment>
<organism evidence="7 8">
    <name type="scientific">Dreissena polymorpha</name>
    <name type="common">Zebra mussel</name>
    <name type="synonym">Mytilus polymorpha</name>
    <dbReference type="NCBI Taxonomy" id="45954"/>
    <lineage>
        <taxon>Eukaryota</taxon>
        <taxon>Metazoa</taxon>
        <taxon>Spiralia</taxon>
        <taxon>Lophotrochozoa</taxon>
        <taxon>Mollusca</taxon>
        <taxon>Bivalvia</taxon>
        <taxon>Autobranchia</taxon>
        <taxon>Heteroconchia</taxon>
        <taxon>Euheterodonta</taxon>
        <taxon>Imparidentia</taxon>
        <taxon>Neoheterodontei</taxon>
        <taxon>Myida</taxon>
        <taxon>Dreissenoidea</taxon>
        <taxon>Dreissenidae</taxon>
        <taxon>Dreissena</taxon>
    </lineage>
</organism>
<sequence length="553" mass="61432">MMLMDFCHPSVKTLIKSDKVSFDGYEVTNLLSEDPSKRSRGFICDHFIKPPVNIYFQFPCNISIYRIIINPVVSQQKSCDIKLLSATKIMRESWLYGKDQTSVQLEGIFFNCIGSVSKDDPETVCFENSFFPRRATLNGCDRDFSCKANLNSKRHCSLTTVSHINICIYRAKFGKAVAIQSVEIWGIPSSKVPKHVQDKLQTVYMKAVAAIKQRPESSATETINAPMEKKHDNSSALQQSLLTIEQNGVLIPEDFLDPLTFEIMTVPLLLPSGKSIDQFTLDKFVNVEASWGRQPSDPFTGLPFTAKSKPEINISLKSRIDQFVLSHSDKLETPRTLGHSECRTTAKHLCFGESHLKSSRLTNNNNPAETLKIDNMKSFMNGKRDLDDKTVNPETVNNAKKTKMSSNTSTLSDSKYVHTISDKSIEQSSNTWRITSASPFNPDVHSTDLTSSLDSALEAALGGLPSFSARKSATCSANAPTHQGEDSGTKTSCCANCKLSILDSTMLKYSLPCGHLVCRQCLTNESADVKKRGLFFCAMCKTHCNSSEVVRLF</sequence>
<evidence type="ECO:0000256" key="2">
    <source>
        <dbReference type="ARBA" id="ARBA00022771"/>
    </source>
</evidence>
<reference evidence="7" key="2">
    <citation type="submission" date="2020-11" db="EMBL/GenBank/DDBJ databases">
        <authorList>
            <person name="McCartney M.A."/>
            <person name="Auch B."/>
            <person name="Kono T."/>
            <person name="Mallez S."/>
            <person name="Becker A."/>
            <person name="Gohl D.M."/>
            <person name="Silverstein K.A.T."/>
            <person name="Koren S."/>
            <person name="Bechman K.B."/>
            <person name="Herman A."/>
            <person name="Abrahante J.E."/>
            <person name="Garbe J."/>
        </authorList>
    </citation>
    <scope>NUCLEOTIDE SEQUENCE</scope>
    <source>
        <strain evidence="7">Duluth1</strain>
        <tissue evidence="7">Whole animal</tissue>
    </source>
</reference>
<reference evidence="7" key="1">
    <citation type="journal article" date="2019" name="bioRxiv">
        <title>The Genome of the Zebra Mussel, Dreissena polymorpha: A Resource for Invasive Species Research.</title>
        <authorList>
            <person name="McCartney M.A."/>
            <person name="Auch B."/>
            <person name="Kono T."/>
            <person name="Mallez S."/>
            <person name="Zhang Y."/>
            <person name="Obille A."/>
            <person name="Becker A."/>
            <person name="Abrahante J.E."/>
            <person name="Garbe J."/>
            <person name="Badalamenti J.P."/>
            <person name="Herman A."/>
            <person name="Mangelson H."/>
            <person name="Liachko I."/>
            <person name="Sullivan S."/>
            <person name="Sone E.D."/>
            <person name="Koren S."/>
            <person name="Silverstein K.A.T."/>
            <person name="Beckman K.B."/>
            <person name="Gohl D.M."/>
        </authorList>
    </citation>
    <scope>NUCLEOTIDE SEQUENCE</scope>
    <source>
        <strain evidence="7">Duluth1</strain>
        <tissue evidence="7">Whole animal</tissue>
    </source>
</reference>
<dbReference type="GO" id="GO:0005634">
    <property type="term" value="C:nucleus"/>
    <property type="evidence" value="ECO:0007669"/>
    <property type="project" value="TreeGrafter"/>
</dbReference>
<proteinExistence type="predicted"/>
<dbReference type="Gene3D" id="3.30.40.10">
    <property type="entry name" value="Zinc/RING finger domain, C3HC4 (zinc finger)"/>
    <property type="match status" value="1"/>
</dbReference>
<evidence type="ECO:0000259" key="5">
    <source>
        <dbReference type="PROSITE" id="PS50089"/>
    </source>
</evidence>
<dbReference type="InterPro" id="IPR001841">
    <property type="entry name" value="Znf_RING"/>
</dbReference>
<keyword evidence="3" id="KW-0862">Zinc</keyword>
<dbReference type="InterPro" id="IPR017907">
    <property type="entry name" value="Znf_RING_CS"/>
</dbReference>
<dbReference type="SUPFAM" id="SSF57850">
    <property type="entry name" value="RING/U-box"/>
    <property type="match status" value="2"/>
</dbReference>
<dbReference type="EMBL" id="JAIWYP010000008">
    <property type="protein sequence ID" value="KAH3785710.1"/>
    <property type="molecule type" value="Genomic_DNA"/>
</dbReference>
<gene>
    <name evidence="7" type="ORF">DPMN_163804</name>
</gene>
<dbReference type="GO" id="GO:0031625">
    <property type="term" value="F:ubiquitin protein ligase binding"/>
    <property type="evidence" value="ECO:0007669"/>
    <property type="project" value="TreeGrafter"/>
</dbReference>
<evidence type="ECO:0000313" key="7">
    <source>
        <dbReference type="EMBL" id="KAH3785710.1"/>
    </source>
</evidence>
<accession>A0A9D4ESI3</accession>
<evidence type="ECO:0000256" key="1">
    <source>
        <dbReference type="ARBA" id="ARBA00022723"/>
    </source>
</evidence>
<dbReference type="PROSITE" id="PS00518">
    <property type="entry name" value="ZF_RING_1"/>
    <property type="match status" value="1"/>
</dbReference>
<dbReference type="GO" id="GO:0034450">
    <property type="term" value="F:ubiquitin-ubiquitin ligase activity"/>
    <property type="evidence" value="ECO:0007669"/>
    <property type="project" value="TreeGrafter"/>
</dbReference>
<dbReference type="Pfam" id="PF04564">
    <property type="entry name" value="U-box"/>
    <property type="match status" value="1"/>
</dbReference>
<evidence type="ECO:0000256" key="4">
    <source>
        <dbReference type="PROSITE-ProRule" id="PRU00175"/>
    </source>
</evidence>
<keyword evidence="8" id="KW-1185">Reference proteome</keyword>
<dbReference type="Pfam" id="PF19318">
    <property type="entry name" value="DUF5918"/>
    <property type="match status" value="1"/>
</dbReference>
<dbReference type="PROSITE" id="PS50089">
    <property type="entry name" value="ZF_RING_2"/>
    <property type="match status" value="1"/>
</dbReference>
<evidence type="ECO:0000313" key="8">
    <source>
        <dbReference type="Proteomes" id="UP000828390"/>
    </source>
</evidence>
<name>A0A9D4ESI3_DREPO</name>
<dbReference type="InterPro" id="IPR039847">
    <property type="entry name" value="Ubox5"/>
</dbReference>
<dbReference type="PANTHER" id="PTHR13492">
    <property type="entry name" value="RING FINGER PROTEIN 37"/>
    <property type="match status" value="1"/>
</dbReference>
<evidence type="ECO:0008006" key="9">
    <source>
        <dbReference type="Google" id="ProtNLM"/>
    </source>
</evidence>
<dbReference type="SMART" id="SM00504">
    <property type="entry name" value="Ubox"/>
    <property type="match status" value="1"/>
</dbReference>
<dbReference type="GO" id="GO:0008270">
    <property type="term" value="F:zinc ion binding"/>
    <property type="evidence" value="ECO:0007669"/>
    <property type="project" value="UniProtKB-KW"/>
</dbReference>
<protein>
    <recommendedName>
        <fullName evidence="9">RING finger protein 37</fullName>
    </recommendedName>
</protein>
<dbReference type="Proteomes" id="UP000828390">
    <property type="component" value="Unassembled WGS sequence"/>
</dbReference>
<dbReference type="InterPro" id="IPR003613">
    <property type="entry name" value="Ubox_domain"/>
</dbReference>
<dbReference type="InterPro" id="IPR039925">
    <property type="entry name" value="RNF37_RING-Ubox"/>
</dbReference>
<dbReference type="CDD" id="cd16660">
    <property type="entry name" value="RING-Ubox_RNF37"/>
    <property type="match status" value="1"/>
</dbReference>
<dbReference type="GO" id="GO:0000209">
    <property type="term" value="P:protein polyubiquitination"/>
    <property type="evidence" value="ECO:0007669"/>
    <property type="project" value="TreeGrafter"/>
</dbReference>
<dbReference type="InterPro" id="IPR045696">
    <property type="entry name" value="Ubox5_N"/>
</dbReference>
<feature type="domain" description="U-box" evidence="6">
    <location>
        <begin position="250"/>
        <end position="330"/>
    </location>
</feature>
<dbReference type="InterPro" id="IPR013083">
    <property type="entry name" value="Znf_RING/FYVE/PHD"/>
</dbReference>
<evidence type="ECO:0000256" key="3">
    <source>
        <dbReference type="ARBA" id="ARBA00022833"/>
    </source>
</evidence>
<keyword evidence="2 4" id="KW-0863">Zinc-finger</keyword>
<dbReference type="AlphaFoldDB" id="A0A9D4ESI3"/>
<evidence type="ECO:0000259" key="6">
    <source>
        <dbReference type="PROSITE" id="PS51698"/>
    </source>
</evidence>
<dbReference type="PROSITE" id="PS51698">
    <property type="entry name" value="U_BOX"/>
    <property type="match status" value="1"/>
</dbReference>
<dbReference type="OrthoDB" id="20295at2759"/>
<keyword evidence="1" id="KW-0479">Metal-binding</keyword>